<evidence type="ECO:0000313" key="8">
    <source>
        <dbReference type="Proteomes" id="UP000229730"/>
    </source>
</evidence>
<dbReference type="GO" id="GO:0003677">
    <property type="term" value="F:DNA binding"/>
    <property type="evidence" value="ECO:0007669"/>
    <property type="project" value="UniProtKB-KW"/>
</dbReference>
<dbReference type="SUPFAM" id="SSF46689">
    <property type="entry name" value="Homeodomain-like"/>
    <property type="match status" value="1"/>
</dbReference>
<dbReference type="EMBL" id="PDEM01000007">
    <property type="protein sequence ID" value="PHZ86530.1"/>
    <property type="molecule type" value="Genomic_DNA"/>
</dbReference>
<evidence type="ECO:0000256" key="1">
    <source>
        <dbReference type="ARBA" id="ARBA00023015"/>
    </source>
</evidence>
<dbReference type="GO" id="GO:1901135">
    <property type="term" value="P:carbohydrate derivative metabolic process"/>
    <property type="evidence" value="ECO:0007669"/>
    <property type="project" value="InterPro"/>
</dbReference>
<reference evidence="7 8" key="1">
    <citation type="submission" date="2017-10" db="EMBL/GenBank/DDBJ databases">
        <title>Frigbacter circumglobatus gen. nov. sp. nov., isolated from sediment cultured in situ.</title>
        <authorList>
            <person name="Zhao Z."/>
        </authorList>
    </citation>
    <scope>NUCLEOTIDE SEQUENCE [LARGE SCALE GENOMIC DNA]</scope>
    <source>
        <strain evidence="7 8">ZYL</strain>
    </source>
</reference>
<feature type="region of interest" description="Disordered" evidence="4">
    <location>
        <begin position="1"/>
        <end position="24"/>
    </location>
</feature>
<feature type="compositionally biased region" description="Polar residues" evidence="4">
    <location>
        <begin position="1"/>
        <end position="12"/>
    </location>
</feature>
<keyword evidence="8" id="KW-1185">Reference proteome</keyword>
<name>A0A2G4YWA6_9PROT</name>
<feature type="domain" description="SIS" evidence="6">
    <location>
        <begin position="162"/>
        <end position="294"/>
    </location>
</feature>
<dbReference type="InterPro" id="IPR046348">
    <property type="entry name" value="SIS_dom_sf"/>
</dbReference>
<dbReference type="Gene3D" id="3.40.50.10490">
    <property type="entry name" value="Glucose-6-phosphate isomerase like protein, domain 1"/>
    <property type="match status" value="1"/>
</dbReference>
<dbReference type="Proteomes" id="UP000229730">
    <property type="component" value="Unassembled WGS sequence"/>
</dbReference>
<dbReference type="InterPro" id="IPR047640">
    <property type="entry name" value="RpiR-like"/>
</dbReference>
<dbReference type="InterPro" id="IPR035472">
    <property type="entry name" value="RpiR-like_SIS"/>
</dbReference>
<keyword evidence="2" id="KW-0238">DNA-binding</keyword>
<evidence type="ECO:0000256" key="4">
    <source>
        <dbReference type="SAM" id="MobiDB-lite"/>
    </source>
</evidence>
<dbReference type="InterPro" id="IPR036388">
    <property type="entry name" value="WH-like_DNA-bd_sf"/>
</dbReference>
<keyword evidence="1" id="KW-0805">Transcription regulation</keyword>
<feature type="domain" description="HTH rpiR-type" evidence="5">
    <location>
        <begin position="30"/>
        <end position="106"/>
    </location>
</feature>
<dbReference type="PANTHER" id="PTHR30514:SF20">
    <property type="entry name" value="TRANSCRIPTIONAL REGULATOR"/>
    <property type="match status" value="1"/>
</dbReference>
<comment type="caution">
    <text evidence="7">The sequence shown here is derived from an EMBL/GenBank/DDBJ whole genome shotgun (WGS) entry which is preliminary data.</text>
</comment>
<evidence type="ECO:0000256" key="3">
    <source>
        <dbReference type="ARBA" id="ARBA00023163"/>
    </source>
</evidence>
<accession>A0A2G4YWA6</accession>
<dbReference type="PROSITE" id="PS51071">
    <property type="entry name" value="HTH_RPIR"/>
    <property type="match status" value="1"/>
</dbReference>
<dbReference type="CDD" id="cd05013">
    <property type="entry name" value="SIS_RpiR"/>
    <property type="match status" value="1"/>
</dbReference>
<organism evidence="7 8">
    <name type="scientific">Paremcibacter congregatus</name>
    <dbReference type="NCBI Taxonomy" id="2043170"/>
    <lineage>
        <taxon>Bacteria</taxon>
        <taxon>Pseudomonadati</taxon>
        <taxon>Pseudomonadota</taxon>
        <taxon>Alphaproteobacteria</taxon>
        <taxon>Emcibacterales</taxon>
        <taxon>Emcibacteraceae</taxon>
        <taxon>Paremcibacter</taxon>
    </lineage>
</organism>
<gene>
    <name evidence="7" type="ORF">CRD36_01210</name>
</gene>
<proteinExistence type="predicted"/>
<dbReference type="Pfam" id="PF01380">
    <property type="entry name" value="SIS"/>
    <property type="match status" value="1"/>
</dbReference>
<dbReference type="PROSITE" id="PS51464">
    <property type="entry name" value="SIS"/>
    <property type="match status" value="1"/>
</dbReference>
<evidence type="ECO:0000259" key="5">
    <source>
        <dbReference type="PROSITE" id="PS51071"/>
    </source>
</evidence>
<dbReference type="GO" id="GO:0003700">
    <property type="term" value="F:DNA-binding transcription factor activity"/>
    <property type="evidence" value="ECO:0007669"/>
    <property type="project" value="InterPro"/>
</dbReference>
<sequence>MNNKVKTNQNTGEKPKRMAKKKAPTAETYGELCDLLSARFDGLSNQLKKISQFVLANPNDTALKTNADLARQIGVQPSSLIRFAQALDYDGFSEVQAIFKDRLVRQLPGVAESYSDRIQDLRREQSDKNKQSLTFLDTFIDINRSALEHLGKDINPDDLDTAIRMIKGADSVYILGQRRSFPAASFMYYGMSQLSIRSYLVDSVGGLLKEQINQMGKGDVLISITFPKYAEDVLSAIRTAKERGATIISMTDSPISPVVLESDVCFYTDISTVSGFRSFAATMCLAQALVINLG</sequence>
<dbReference type="InterPro" id="IPR000281">
    <property type="entry name" value="HTH_RpiR"/>
</dbReference>
<dbReference type="Gene3D" id="1.10.10.10">
    <property type="entry name" value="Winged helix-like DNA-binding domain superfamily/Winged helix DNA-binding domain"/>
    <property type="match status" value="1"/>
</dbReference>
<evidence type="ECO:0000313" key="7">
    <source>
        <dbReference type="EMBL" id="PHZ86530.1"/>
    </source>
</evidence>
<evidence type="ECO:0000256" key="2">
    <source>
        <dbReference type="ARBA" id="ARBA00023125"/>
    </source>
</evidence>
<keyword evidence="3" id="KW-0804">Transcription</keyword>
<dbReference type="GO" id="GO:0097367">
    <property type="term" value="F:carbohydrate derivative binding"/>
    <property type="evidence" value="ECO:0007669"/>
    <property type="project" value="InterPro"/>
</dbReference>
<dbReference type="AlphaFoldDB" id="A0A2G4YWA6"/>
<evidence type="ECO:0000259" key="6">
    <source>
        <dbReference type="PROSITE" id="PS51464"/>
    </source>
</evidence>
<dbReference type="PANTHER" id="PTHR30514">
    <property type="entry name" value="GLUCOKINASE"/>
    <property type="match status" value="1"/>
</dbReference>
<protein>
    <submittedName>
        <fullName evidence="7">Fe-S cluster assembly protein HesB</fullName>
    </submittedName>
</protein>
<dbReference type="InterPro" id="IPR001347">
    <property type="entry name" value="SIS_dom"/>
</dbReference>
<dbReference type="InParanoid" id="A0A2G4YWA6"/>
<dbReference type="InterPro" id="IPR009057">
    <property type="entry name" value="Homeodomain-like_sf"/>
</dbReference>
<dbReference type="Pfam" id="PF01418">
    <property type="entry name" value="HTH_6"/>
    <property type="match status" value="1"/>
</dbReference>
<dbReference type="SUPFAM" id="SSF53697">
    <property type="entry name" value="SIS domain"/>
    <property type="match status" value="1"/>
</dbReference>